<name>A0A5P1EYP7_ASPOF</name>
<accession>A0A5P1EYP7</accession>
<keyword evidence="1" id="KW-0812">Transmembrane</keyword>
<dbReference type="AlphaFoldDB" id="A0A5P1EYP7"/>
<protein>
    <submittedName>
        <fullName evidence="2">Uncharacterized protein</fullName>
    </submittedName>
</protein>
<organism evidence="2 3">
    <name type="scientific">Asparagus officinalis</name>
    <name type="common">Garden asparagus</name>
    <dbReference type="NCBI Taxonomy" id="4686"/>
    <lineage>
        <taxon>Eukaryota</taxon>
        <taxon>Viridiplantae</taxon>
        <taxon>Streptophyta</taxon>
        <taxon>Embryophyta</taxon>
        <taxon>Tracheophyta</taxon>
        <taxon>Spermatophyta</taxon>
        <taxon>Magnoliopsida</taxon>
        <taxon>Liliopsida</taxon>
        <taxon>Asparagales</taxon>
        <taxon>Asparagaceae</taxon>
        <taxon>Asparagoideae</taxon>
        <taxon>Asparagus</taxon>
    </lineage>
</organism>
<proteinExistence type="predicted"/>
<reference evidence="3" key="1">
    <citation type="journal article" date="2017" name="Nat. Commun.">
        <title>The asparagus genome sheds light on the origin and evolution of a young Y chromosome.</title>
        <authorList>
            <person name="Harkess A."/>
            <person name="Zhou J."/>
            <person name="Xu C."/>
            <person name="Bowers J.E."/>
            <person name="Van der Hulst R."/>
            <person name="Ayyampalayam S."/>
            <person name="Mercati F."/>
            <person name="Riccardi P."/>
            <person name="McKain M.R."/>
            <person name="Kakrana A."/>
            <person name="Tang H."/>
            <person name="Ray J."/>
            <person name="Groenendijk J."/>
            <person name="Arikit S."/>
            <person name="Mathioni S.M."/>
            <person name="Nakano M."/>
            <person name="Shan H."/>
            <person name="Telgmann-Rauber A."/>
            <person name="Kanno A."/>
            <person name="Yue Z."/>
            <person name="Chen H."/>
            <person name="Li W."/>
            <person name="Chen Y."/>
            <person name="Xu X."/>
            <person name="Zhang Y."/>
            <person name="Luo S."/>
            <person name="Chen H."/>
            <person name="Gao J."/>
            <person name="Mao Z."/>
            <person name="Pires J.C."/>
            <person name="Luo M."/>
            <person name="Kudrna D."/>
            <person name="Wing R.A."/>
            <person name="Meyers B.C."/>
            <person name="Yi K."/>
            <person name="Kong H."/>
            <person name="Lavrijsen P."/>
            <person name="Sunseri F."/>
            <person name="Falavigna A."/>
            <person name="Ye Y."/>
            <person name="Leebens-Mack J.H."/>
            <person name="Chen G."/>
        </authorList>
    </citation>
    <scope>NUCLEOTIDE SEQUENCE [LARGE SCALE GENOMIC DNA]</scope>
    <source>
        <strain evidence="3">cv. DH0086</strain>
    </source>
</reference>
<sequence length="102" mass="11989">MIAYMYSCIHGMHNIFSRLFIIIFPHNLWLIHFCVALQMDGFVLPPFESTCVLKDKDTIRLVLVIQNSLDTFIMLSAMKPSKCDLYHHLEIRVEHYCIALIF</sequence>
<feature type="transmembrane region" description="Helical" evidence="1">
    <location>
        <begin position="20"/>
        <end position="39"/>
    </location>
</feature>
<evidence type="ECO:0000256" key="1">
    <source>
        <dbReference type="SAM" id="Phobius"/>
    </source>
</evidence>
<dbReference type="Gramene" id="ONK71225">
    <property type="protein sequence ID" value="ONK71225"/>
    <property type="gene ID" value="A4U43_C04F6170"/>
</dbReference>
<gene>
    <name evidence="2" type="ORF">A4U43_C04F6170</name>
</gene>
<dbReference type="EMBL" id="CM007384">
    <property type="protein sequence ID" value="ONK71225.1"/>
    <property type="molecule type" value="Genomic_DNA"/>
</dbReference>
<keyword evidence="1" id="KW-1133">Transmembrane helix</keyword>
<dbReference type="Proteomes" id="UP000243459">
    <property type="component" value="Chromosome 4"/>
</dbReference>
<keyword evidence="1" id="KW-0472">Membrane</keyword>
<keyword evidence="3" id="KW-1185">Reference proteome</keyword>
<evidence type="ECO:0000313" key="2">
    <source>
        <dbReference type="EMBL" id="ONK71225.1"/>
    </source>
</evidence>
<evidence type="ECO:0000313" key="3">
    <source>
        <dbReference type="Proteomes" id="UP000243459"/>
    </source>
</evidence>